<proteinExistence type="predicted"/>
<dbReference type="PANTHER" id="PTHR43883">
    <property type="entry name" value="SLR0207 PROTEIN"/>
    <property type="match status" value="1"/>
</dbReference>
<evidence type="ECO:0000313" key="2">
    <source>
        <dbReference type="Proteomes" id="UP000886687"/>
    </source>
</evidence>
<dbReference type="Gene3D" id="3.40.50.300">
    <property type="entry name" value="P-loop containing nucleotide triphosphate hydrolases"/>
    <property type="match status" value="1"/>
</dbReference>
<evidence type="ECO:0000313" key="1">
    <source>
        <dbReference type="EMBL" id="MCG7939375.1"/>
    </source>
</evidence>
<dbReference type="Pfam" id="PF13671">
    <property type="entry name" value="AAA_33"/>
    <property type="match status" value="1"/>
</dbReference>
<dbReference type="AlphaFoldDB" id="A0A9E4K5W2"/>
<accession>A0A9E4K5W2</accession>
<sequence>MAGDMRDLARQNQLVAQLLAHPECFGHGVERVEHIETHISHLLLIGDFVYKIKKPLNLGFLDYSTLERRQLCCAEELRLNQRFAPQLYLGVVAIRGSVEQPEIGGQREVQEFALKMARFRQQDLFDRLTLDPPLVDRLALMIADFHRRADRASELPQGGVEKVIAPMMENFRVIRALKQPLLEIERLNPLQTWTEYQAEQLAELIEERYLGGSIRECHGDLHLGNIVLYQQRITPFDGIEFNPDLRWIDTLSDIAFLLMDLQHRGLYALSDQLLNRYLEATGDYAGLPLLRFYLLYRAMVRAKVSAIRVCQADLSPADQMATLEEYLSYLSLAEKLVCHPPASLVITYGLSGSGKSTVSGQLAEQLMAIRIRSDVERMRLFPPPEGAVVDAASDRYSSEATKTTYHHLAGLARGLLQAGFSVIIDATFLKGWQRSPIHQLANRLQVPLLILDCHASPAQLRERIIARRDQGGDASEADLSVLELQQRVAEPLTEEECQLAITVDTENFPPHGFLATVLQRLMR</sequence>
<name>A0A9E4K5W2_9GAMM</name>
<comment type="caution">
    <text evidence="1">The sequence shown here is derived from an EMBL/GenBank/DDBJ whole genome shotgun (WGS) entry which is preliminary data.</text>
</comment>
<dbReference type="InterPro" id="IPR011009">
    <property type="entry name" value="Kinase-like_dom_sf"/>
</dbReference>
<dbReference type="InterPro" id="IPR027417">
    <property type="entry name" value="P-loop_NTPase"/>
</dbReference>
<dbReference type="Proteomes" id="UP000886687">
    <property type="component" value="Unassembled WGS sequence"/>
</dbReference>
<organism evidence="1 2">
    <name type="scientific">Candidatus Thiodiazotropha lotti</name>
    <dbReference type="NCBI Taxonomy" id="2792787"/>
    <lineage>
        <taxon>Bacteria</taxon>
        <taxon>Pseudomonadati</taxon>
        <taxon>Pseudomonadota</taxon>
        <taxon>Gammaproteobacteria</taxon>
        <taxon>Chromatiales</taxon>
        <taxon>Sedimenticolaceae</taxon>
        <taxon>Candidatus Thiodiazotropha</taxon>
    </lineage>
</organism>
<dbReference type="SUPFAM" id="SSF56112">
    <property type="entry name" value="Protein kinase-like (PK-like)"/>
    <property type="match status" value="1"/>
</dbReference>
<dbReference type="InterPro" id="IPR052732">
    <property type="entry name" value="Cell-binding_unc_protein"/>
</dbReference>
<reference evidence="1" key="1">
    <citation type="journal article" date="2021" name="Proc. Natl. Acad. Sci. U.S.A.">
        <title>Global biogeography of chemosynthetic symbionts reveals both localized and globally distributed symbiont groups. .</title>
        <authorList>
            <person name="Osvatic J.T."/>
            <person name="Wilkins L.G.E."/>
            <person name="Leibrecht L."/>
            <person name="Leray M."/>
            <person name="Zauner S."/>
            <person name="Polzin J."/>
            <person name="Camacho Y."/>
            <person name="Gros O."/>
            <person name="van Gils J.A."/>
            <person name="Eisen J.A."/>
            <person name="Petersen J.M."/>
            <person name="Yuen B."/>
        </authorList>
    </citation>
    <scope>NUCLEOTIDE SEQUENCE</scope>
    <source>
        <strain evidence="1">MAGL173</strain>
    </source>
</reference>
<gene>
    <name evidence="1" type="ORF">JAZ04_11055</name>
</gene>
<dbReference type="EMBL" id="JAEPDI010000005">
    <property type="protein sequence ID" value="MCG7939375.1"/>
    <property type="molecule type" value="Genomic_DNA"/>
</dbReference>
<protein>
    <submittedName>
        <fullName evidence="1">AAA family ATPase</fullName>
    </submittedName>
</protein>
<dbReference type="SUPFAM" id="SSF52540">
    <property type="entry name" value="P-loop containing nucleoside triphosphate hydrolases"/>
    <property type="match status" value="1"/>
</dbReference>
<dbReference type="PANTHER" id="PTHR43883:SF1">
    <property type="entry name" value="GLUCONOKINASE"/>
    <property type="match status" value="1"/>
</dbReference>